<dbReference type="PANTHER" id="PTHR42643:SF24">
    <property type="entry name" value="IONOTROPIC RECEPTOR 60A"/>
    <property type="match status" value="1"/>
</dbReference>
<reference evidence="9" key="1">
    <citation type="submission" date="2021-06" db="EMBL/GenBank/DDBJ databases">
        <authorList>
            <person name="Hodson N. C."/>
            <person name="Mongue J. A."/>
            <person name="Jaron S. K."/>
        </authorList>
    </citation>
    <scope>NUCLEOTIDE SEQUENCE</scope>
</reference>
<keyword evidence="2" id="KW-1003">Cell membrane</keyword>
<comment type="caution">
    <text evidence="9">The sequence shown here is derived from an EMBL/GenBank/DDBJ whole genome shotgun (WGS) entry which is preliminary data.</text>
</comment>
<evidence type="ECO:0000256" key="4">
    <source>
        <dbReference type="ARBA" id="ARBA00022989"/>
    </source>
</evidence>
<feature type="transmembrane region" description="Helical" evidence="8">
    <location>
        <begin position="292"/>
        <end position="310"/>
    </location>
</feature>
<feature type="transmembrane region" description="Helical" evidence="8">
    <location>
        <begin position="351"/>
        <end position="369"/>
    </location>
</feature>
<comment type="subcellular location">
    <subcellularLocation>
        <location evidence="1">Cell membrane</location>
        <topology evidence="1">Multi-pass membrane protein</topology>
    </subcellularLocation>
</comment>
<gene>
    <name evidence="9" type="ORF">AFUS01_LOCUS6188</name>
</gene>
<keyword evidence="6" id="KW-0675">Receptor</keyword>
<evidence type="ECO:0000256" key="3">
    <source>
        <dbReference type="ARBA" id="ARBA00022692"/>
    </source>
</evidence>
<evidence type="ECO:0000256" key="1">
    <source>
        <dbReference type="ARBA" id="ARBA00004651"/>
    </source>
</evidence>
<evidence type="ECO:0000313" key="9">
    <source>
        <dbReference type="EMBL" id="CAG7716693.1"/>
    </source>
</evidence>
<evidence type="ECO:0000313" key="10">
    <source>
        <dbReference type="Proteomes" id="UP000708208"/>
    </source>
</evidence>
<evidence type="ECO:0000256" key="6">
    <source>
        <dbReference type="ARBA" id="ARBA00023170"/>
    </source>
</evidence>
<dbReference type="OrthoDB" id="6506757at2759"/>
<keyword evidence="3 8" id="KW-0812">Transmembrane</keyword>
<dbReference type="GO" id="GO:0005886">
    <property type="term" value="C:plasma membrane"/>
    <property type="evidence" value="ECO:0007669"/>
    <property type="project" value="UniProtKB-SubCell"/>
</dbReference>
<sequence>MIKPLIIMGILLIEIASENKNTEVLILSWNSQNSRIINSIRATSSIFTEHTHDQPNVNYRNISPIQIQRNNSLFSGFSKLYIWRLSEDPEFNEKFLSELITISKPSRDCAIFVGPSAVLSKLDQSRRQKFKFEIVVPLDTSESQKFDITNVNSRIIPGINFLDSGNILSGKHFKIACVNALPVSILNQDGHLCGGMLHWFYKHASENLNFTYTIKILPGSGQKLANGTWTLMLGDVQNGKADIGCVAALLTDRYKEFDMTSYLYELSGEFLMALPDTSVNPKVLLTPFNPDVWIVFLVSLCIATSLLFFILARNLKVGDRKYFASLYIAVSSPIAMFAQQSVTLTRRARKFLPLLGLWLFYSLIMSTAYKSKMFISIAFPRLEEFPKNLLQLAKMPDWKISYGYWPSAMFYEWKASTNPLEKSLFDRLVMEPDRTKCILEAFFSPKTVCIEYGITLISLAAKNLSLRANFDSVLISKSRIFQMWVGTAFPKGSLYRDKFSEVVSKYRESGLVWKTIGDVYNNLRVTGREWLLQSKYSDVYQKLDKIFINLNQPFQSLRLQNLTVFFIFHLICCMVSLACFLIEICLMISRTARRFREVVTETTSEHTGSA</sequence>
<name>A0A8J2JY96_9HEXA</name>
<evidence type="ECO:0000256" key="7">
    <source>
        <dbReference type="ARBA" id="ARBA00023180"/>
    </source>
</evidence>
<protein>
    <submittedName>
        <fullName evidence="9">Uncharacterized protein</fullName>
    </submittedName>
</protein>
<dbReference type="PANTHER" id="PTHR42643">
    <property type="entry name" value="IONOTROPIC RECEPTOR 20A-RELATED"/>
    <property type="match status" value="1"/>
</dbReference>
<evidence type="ECO:0000256" key="5">
    <source>
        <dbReference type="ARBA" id="ARBA00023136"/>
    </source>
</evidence>
<evidence type="ECO:0000256" key="2">
    <source>
        <dbReference type="ARBA" id="ARBA00022475"/>
    </source>
</evidence>
<keyword evidence="7" id="KW-0325">Glycoprotein</keyword>
<feature type="transmembrane region" description="Helical" evidence="8">
    <location>
        <begin position="562"/>
        <end position="586"/>
    </location>
</feature>
<organism evidence="9 10">
    <name type="scientific">Allacma fusca</name>
    <dbReference type="NCBI Taxonomy" id="39272"/>
    <lineage>
        <taxon>Eukaryota</taxon>
        <taxon>Metazoa</taxon>
        <taxon>Ecdysozoa</taxon>
        <taxon>Arthropoda</taxon>
        <taxon>Hexapoda</taxon>
        <taxon>Collembola</taxon>
        <taxon>Symphypleona</taxon>
        <taxon>Sminthuridae</taxon>
        <taxon>Allacma</taxon>
    </lineage>
</organism>
<proteinExistence type="predicted"/>
<keyword evidence="10" id="KW-1185">Reference proteome</keyword>
<keyword evidence="4 8" id="KW-1133">Transmembrane helix</keyword>
<dbReference type="Proteomes" id="UP000708208">
    <property type="component" value="Unassembled WGS sequence"/>
</dbReference>
<dbReference type="InterPro" id="IPR052192">
    <property type="entry name" value="Insect_Ionotropic_Sensory_Rcpt"/>
</dbReference>
<keyword evidence="5 8" id="KW-0472">Membrane</keyword>
<dbReference type="AlphaFoldDB" id="A0A8J2JY96"/>
<accession>A0A8J2JY96</accession>
<dbReference type="EMBL" id="CAJVCH010040460">
    <property type="protein sequence ID" value="CAG7716693.1"/>
    <property type="molecule type" value="Genomic_DNA"/>
</dbReference>
<evidence type="ECO:0000256" key="8">
    <source>
        <dbReference type="SAM" id="Phobius"/>
    </source>
</evidence>